<feature type="transmembrane region" description="Helical" evidence="3">
    <location>
        <begin position="20"/>
        <end position="38"/>
    </location>
</feature>
<dbReference type="Pfam" id="PF07963">
    <property type="entry name" value="N_methyl"/>
    <property type="match status" value="1"/>
</dbReference>
<accession>A0ABU6MMF6</accession>
<keyword evidence="3" id="KW-0472">Membrane</keyword>
<keyword evidence="5" id="KW-1185">Reference proteome</keyword>
<keyword evidence="2" id="KW-0178">Competence</keyword>
<comment type="caution">
    <text evidence="4">The sequence shown here is derived from an EMBL/GenBank/DDBJ whole genome shotgun (WGS) entry which is preliminary data.</text>
</comment>
<evidence type="ECO:0000256" key="3">
    <source>
        <dbReference type="SAM" id="Phobius"/>
    </source>
</evidence>
<proteinExistence type="predicted"/>
<name>A0ABU6MMF6_9BACI</name>
<dbReference type="Proteomes" id="UP001341444">
    <property type="component" value="Unassembled WGS sequence"/>
</dbReference>
<evidence type="ECO:0000313" key="5">
    <source>
        <dbReference type="Proteomes" id="UP001341444"/>
    </source>
</evidence>
<comment type="subcellular location">
    <subcellularLocation>
        <location evidence="1">Cell surface</location>
    </subcellularLocation>
</comment>
<evidence type="ECO:0000256" key="2">
    <source>
        <dbReference type="ARBA" id="ARBA00023287"/>
    </source>
</evidence>
<gene>
    <name evidence="4" type="ORF">P4T90_17320</name>
</gene>
<keyword evidence="3" id="KW-1133">Transmembrane helix</keyword>
<dbReference type="InterPro" id="IPR012902">
    <property type="entry name" value="N_methyl_site"/>
</dbReference>
<reference evidence="4 5" key="1">
    <citation type="submission" date="2023-03" db="EMBL/GenBank/DDBJ databases">
        <title>Bacillus Genome Sequencing.</title>
        <authorList>
            <person name="Dunlap C."/>
        </authorList>
    </citation>
    <scope>NUCLEOTIDE SEQUENCE [LARGE SCALE GENOMIC DNA]</scope>
    <source>
        <strain evidence="4 5">B-23453</strain>
    </source>
</reference>
<sequence>MNLLKKHENSENGLTLIEVLISISILGILLIVFMRFFLQAGTFTNLNEKRTVGINVARNALMFMEKQNFLQVKNEFSSNQVLNLQICDNHYTYFDQSTAIPSNCQLIKINNIPYNVTIQTTEDLSNNQRANYYIPLKVEAGWKINDKDYTSSVDGTIKSEDLR</sequence>
<dbReference type="NCBIfam" id="TIGR02532">
    <property type="entry name" value="IV_pilin_GFxxxE"/>
    <property type="match status" value="1"/>
</dbReference>
<keyword evidence="3" id="KW-0812">Transmembrane</keyword>
<protein>
    <submittedName>
        <fullName evidence="4">Type II secretion system protein</fullName>
    </submittedName>
</protein>
<evidence type="ECO:0000256" key="1">
    <source>
        <dbReference type="ARBA" id="ARBA00004241"/>
    </source>
</evidence>
<dbReference type="EMBL" id="JARMAB010000026">
    <property type="protein sequence ID" value="MED1204808.1"/>
    <property type="molecule type" value="Genomic_DNA"/>
</dbReference>
<evidence type="ECO:0000313" key="4">
    <source>
        <dbReference type="EMBL" id="MED1204808.1"/>
    </source>
</evidence>
<organism evidence="4 5">
    <name type="scientific">Heyndrickxia acidicola</name>
    <dbReference type="NCBI Taxonomy" id="209389"/>
    <lineage>
        <taxon>Bacteria</taxon>
        <taxon>Bacillati</taxon>
        <taxon>Bacillota</taxon>
        <taxon>Bacilli</taxon>
        <taxon>Bacillales</taxon>
        <taxon>Bacillaceae</taxon>
        <taxon>Heyndrickxia</taxon>
    </lineage>
</organism>
<dbReference type="RefSeq" id="WP_066261797.1">
    <property type="nucleotide sequence ID" value="NZ_JARMAB010000026.1"/>
</dbReference>